<dbReference type="EMBL" id="VSRR010000508">
    <property type="protein sequence ID" value="MPC16457.1"/>
    <property type="molecule type" value="Genomic_DNA"/>
</dbReference>
<feature type="compositionally biased region" description="Basic and acidic residues" evidence="1">
    <location>
        <begin position="52"/>
        <end position="71"/>
    </location>
</feature>
<organism evidence="2 3">
    <name type="scientific">Portunus trituberculatus</name>
    <name type="common">Swimming crab</name>
    <name type="synonym">Neptunus trituberculatus</name>
    <dbReference type="NCBI Taxonomy" id="210409"/>
    <lineage>
        <taxon>Eukaryota</taxon>
        <taxon>Metazoa</taxon>
        <taxon>Ecdysozoa</taxon>
        <taxon>Arthropoda</taxon>
        <taxon>Crustacea</taxon>
        <taxon>Multicrustacea</taxon>
        <taxon>Malacostraca</taxon>
        <taxon>Eumalacostraca</taxon>
        <taxon>Eucarida</taxon>
        <taxon>Decapoda</taxon>
        <taxon>Pleocyemata</taxon>
        <taxon>Brachyura</taxon>
        <taxon>Eubrachyura</taxon>
        <taxon>Portunoidea</taxon>
        <taxon>Portunidae</taxon>
        <taxon>Portuninae</taxon>
        <taxon>Portunus</taxon>
    </lineage>
</organism>
<keyword evidence="3" id="KW-1185">Reference proteome</keyword>
<feature type="region of interest" description="Disordered" evidence="1">
    <location>
        <begin position="52"/>
        <end position="98"/>
    </location>
</feature>
<dbReference type="Proteomes" id="UP000324222">
    <property type="component" value="Unassembled WGS sequence"/>
</dbReference>
<evidence type="ECO:0000256" key="1">
    <source>
        <dbReference type="SAM" id="MobiDB-lite"/>
    </source>
</evidence>
<proteinExistence type="predicted"/>
<dbReference type="AlphaFoldDB" id="A0A5B7D325"/>
<protein>
    <submittedName>
        <fullName evidence="2">Uncharacterized protein</fullName>
    </submittedName>
</protein>
<name>A0A5B7D325_PORTR</name>
<evidence type="ECO:0000313" key="2">
    <source>
        <dbReference type="EMBL" id="MPC16457.1"/>
    </source>
</evidence>
<comment type="caution">
    <text evidence="2">The sequence shown here is derived from an EMBL/GenBank/DDBJ whole genome shotgun (WGS) entry which is preliminary data.</text>
</comment>
<evidence type="ECO:0000313" key="3">
    <source>
        <dbReference type="Proteomes" id="UP000324222"/>
    </source>
</evidence>
<accession>A0A5B7D325</accession>
<feature type="compositionally biased region" description="Low complexity" evidence="1">
    <location>
        <begin position="72"/>
        <end position="98"/>
    </location>
</feature>
<sequence length="98" mass="10919">MSCQNERRGRSKKHVMRWRLRQGGGCRWGWEAEEEGRVWMGSAAEVSLGGKCRGETQRVQESRGHPLHEPHTTTTISSSSTTTTTTTTTTSSQSTQPI</sequence>
<reference evidence="2 3" key="1">
    <citation type="submission" date="2019-05" db="EMBL/GenBank/DDBJ databases">
        <title>Another draft genome of Portunus trituberculatus and its Hox gene families provides insights of decapod evolution.</title>
        <authorList>
            <person name="Jeong J.-H."/>
            <person name="Song I."/>
            <person name="Kim S."/>
            <person name="Choi T."/>
            <person name="Kim D."/>
            <person name="Ryu S."/>
            <person name="Kim W."/>
        </authorList>
    </citation>
    <scope>NUCLEOTIDE SEQUENCE [LARGE SCALE GENOMIC DNA]</scope>
    <source>
        <tissue evidence="2">Muscle</tissue>
    </source>
</reference>
<gene>
    <name evidence="2" type="ORF">E2C01_009281</name>
</gene>